<organism evidence="1">
    <name type="scientific">Lepeophtheirus salmonis</name>
    <name type="common">Salmon louse</name>
    <name type="synonym">Caligus salmonis</name>
    <dbReference type="NCBI Taxonomy" id="72036"/>
    <lineage>
        <taxon>Eukaryota</taxon>
        <taxon>Metazoa</taxon>
        <taxon>Ecdysozoa</taxon>
        <taxon>Arthropoda</taxon>
        <taxon>Crustacea</taxon>
        <taxon>Multicrustacea</taxon>
        <taxon>Hexanauplia</taxon>
        <taxon>Copepoda</taxon>
        <taxon>Siphonostomatoida</taxon>
        <taxon>Caligidae</taxon>
        <taxon>Lepeophtheirus</taxon>
    </lineage>
</organism>
<name>A0A0K2U4F5_LEPSM</name>
<accession>A0A0K2U4F5</accession>
<dbReference type="EMBL" id="HACA01015737">
    <property type="protein sequence ID" value="CDW33098.1"/>
    <property type="molecule type" value="Transcribed_RNA"/>
</dbReference>
<reference evidence="1" key="1">
    <citation type="submission" date="2014-05" db="EMBL/GenBank/DDBJ databases">
        <authorList>
            <person name="Chronopoulou M."/>
        </authorList>
    </citation>
    <scope>NUCLEOTIDE SEQUENCE</scope>
    <source>
        <tissue evidence="1">Whole organism</tissue>
    </source>
</reference>
<evidence type="ECO:0000313" key="1">
    <source>
        <dbReference type="EMBL" id="CDW33098.1"/>
    </source>
</evidence>
<dbReference type="AlphaFoldDB" id="A0A0K2U4F5"/>
<feature type="non-terminal residue" evidence="1">
    <location>
        <position position="1"/>
    </location>
</feature>
<proteinExistence type="predicted"/>
<protein>
    <submittedName>
        <fullName evidence="1">Uncharacterized protein</fullName>
    </submittedName>
</protein>
<sequence length="65" mass="7571">LREAKKNNNSTINNNKNAIRRGSFCVWDIQDPRDFNYVYHSSTTSFRGLWTLSFLRNNICKNGSS</sequence>
<feature type="non-terminal residue" evidence="1">
    <location>
        <position position="65"/>
    </location>
</feature>